<dbReference type="Proteomes" id="UP001151478">
    <property type="component" value="Unassembled WGS sequence"/>
</dbReference>
<sequence>MKKIVPKILFLIALLMVDVNYSQQRADEIIIPKIENPRFEKGKGARIFIDQSHHNFHQLNGRFKPFADLMTSDGYQLDSIIDFKALLKNDVLVISNPINQKNIRNWRQPIYNAFSKEDISFIKKWVKKGGRLLLIADHMPFSGAANKLANAFGFSFCDGFAYQMKENRNAPDVFSIKNNRFLNTVISDGTFGEKIDNITTFTGSSFTIPKNAKGILKFKKGDYCLAPEIAWRFNDDTPSTDLENSYQGAILEFGKGKIAVFGEAAMFTAQTITNNSGTFKFGFHAEQAPNNIQFIRNLIFWLSKK</sequence>
<protein>
    <recommendedName>
        <fullName evidence="3">DUF4350 domain-containing protein</fullName>
    </recommendedName>
</protein>
<evidence type="ECO:0000313" key="2">
    <source>
        <dbReference type="Proteomes" id="UP001151478"/>
    </source>
</evidence>
<evidence type="ECO:0008006" key="3">
    <source>
        <dbReference type="Google" id="ProtNLM"/>
    </source>
</evidence>
<dbReference type="InterPro" id="IPR029062">
    <property type="entry name" value="Class_I_gatase-like"/>
</dbReference>
<reference evidence="1" key="1">
    <citation type="submission" date="2023-02" db="EMBL/GenBank/DDBJ databases">
        <title>Polaribacter ponticola sp. nov., isolated from seawater.</title>
        <authorList>
            <person name="Baek J.H."/>
            <person name="Kim J.M."/>
            <person name="Choi D.G."/>
            <person name="Jeon C.O."/>
        </authorList>
    </citation>
    <scope>NUCLEOTIDE SEQUENCE</scope>
    <source>
        <strain evidence="1">MSW5</strain>
    </source>
</reference>
<comment type="caution">
    <text evidence="1">The sequence shown here is derived from an EMBL/GenBank/DDBJ whole genome shotgun (WGS) entry which is preliminary data.</text>
</comment>
<name>A0ABT5S9S6_9FLAO</name>
<accession>A0ABT5S9S6</accession>
<organism evidence="1 2">
    <name type="scientific">Polaribacter ponticola</name>
    <dbReference type="NCBI Taxonomy" id="2978475"/>
    <lineage>
        <taxon>Bacteria</taxon>
        <taxon>Pseudomonadati</taxon>
        <taxon>Bacteroidota</taxon>
        <taxon>Flavobacteriia</taxon>
        <taxon>Flavobacteriales</taxon>
        <taxon>Flavobacteriaceae</taxon>
    </lineage>
</organism>
<proteinExistence type="predicted"/>
<dbReference type="EMBL" id="JAOSLC020000003">
    <property type="protein sequence ID" value="MDD7914838.1"/>
    <property type="molecule type" value="Genomic_DNA"/>
</dbReference>
<dbReference type="SUPFAM" id="SSF52317">
    <property type="entry name" value="Class I glutamine amidotransferase-like"/>
    <property type="match status" value="1"/>
</dbReference>
<dbReference type="RefSeq" id="WP_265725432.1">
    <property type="nucleotide sequence ID" value="NZ_JAOSLC020000003.1"/>
</dbReference>
<keyword evidence="2" id="KW-1185">Reference proteome</keyword>
<gene>
    <name evidence="1" type="ORF">N5A56_010605</name>
</gene>
<evidence type="ECO:0000313" key="1">
    <source>
        <dbReference type="EMBL" id="MDD7914838.1"/>
    </source>
</evidence>